<evidence type="ECO:0000313" key="1">
    <source>
        <dbReference type="EMBL" id="EKF40150.1"/>
    </source>
</evidence>
<gene>
    <name evidence="1" type="ORF">NA8A_22316</name>
</gene>
<keyword evidence="2" id="KW-1185">Reference proteome</keyword>
<evidence type="ECO:0000313" key="2">
    <source>
        <dbReference type="Proteomes" id="UP000007374"/>
    </source>
</evidence>
<proteinExistence type="predicted"/>
<dbReference type="EMBL" id="AMSI01000023">
    <property type="protein sequence ID" value="EKF40150.1"/>
    <property type="molecule type" value="Genomic_DNA"/>
</dbReference>
<sequence length="103" mass="11519">METRIAKCLWYHGLRKHSGGLIMTEGWFSKPVPIAEDITGDIHYVSNAKQAIELLESHWRQTGSDKHRNALIICRRAMDGRATGEAAMLAFLDAALEARVLSN</sequence>
<organism evidence="1 2">
    <name type="scientific">Nitratireductor indicus C115</name>
    <dbReference type="NCBI Taxonomy" id="1231190"/>
    <lineage>
        <taxon>Bacteria</taxon>
        <taxon>Pseudomonadati</taxon>
        <taxon>Pseudomonadota</taxon>
        <taxon>Alphaproteobacteria</taxon>
        <taxon>Hyphomicrobiales</taxon>
        <taxon>Phyllobacteriaceae</taxon>
        <taxon>Nitratireductor</taxon>
    </lineage>
</organism>
<name>K2NL49_9HYPH</name>
<comment type="caution">
    <text evidence="1">The sequence shown here is derived from an EMBL/GenBank/DDBJ whole genome shotgun (WGS) entry which is preliminary data.</text>
</comment>
<dbReference type="AlphaFoldDB" id="K2NL49"/>
<dbReference type="Pfam" id="PF06169">
    <property type="entry name" value="DUF982"/>
    <property type="match status" value="1"/>
</dbReference>
<accession>K2NL49</accession>
<dbReference type="Gene3D" id="6.10.250.730">
    <property type="match status" value="1"/>
</dbReference>
<dbReference type="eggNOG" id="ENOG502ZYEZ">
    <property type="taxonomic scope" value="Bacteria"/>
</dbReference>
<reference evidence="1 2" key="1">
    <citation type="journal article" date="2012" name="J. Bacteriol.">
        <title>Genome Sequence of Nitratireductor indicus Type Strain C115.</title>
        <authorList>
            <person name="Lai Q."/>
            <person name="Li G."/>
            <person name="Yu Z."/>
            <person name="Shao Z."/>
        </authorList>
    </citation>
    <scope>NUCLEOTIDE SEQUENCE [LARGE SCALE GENOMIC DNA]</scope>
    <source>
        <strain evidence="1 2">C115</strain>
    </source>
</reference>
<evidence type="ECO:0008006" key="3">
    <source>
        <dbReference type="Google" id="ProtNLM"/>
    </source>
</evidence>
<protein>
    <recommendedName>
        <fullName evidence="3">DUF982 domain-containing protein</fullName>
    </recommendedName>
</protein>
<dbReference type="Proteomes" id="UP000007374">
    <property type="component" value="Unassembled WGS sequence"/>
</dbReference>
<dbReference type="PATRIC" id="fig|1231190.3.peg.4605"/>
<dbReference type="InterPro" id="IPR010385">
    <property type="entry name" value="DUF982"/>
</dbReference>